<protein>
    <recommendedName>
        <fullName evidence="4">DUF4355 domain-containing protein</fullName>
    </recommendedName>
</protein>
<feature type="compositionally biased region" description="Gly residues" evidence="1">
    <location>
        <begin position="28"/>
        <end position="37"/>
    </location>
</feature>
<organism evidence="2 3">
    <name type="scientific">Streptomyces silvensis</name>
    <dbReference type="NCBI Taxonomy" id="1765722"/>
    <lineage>
        <taxon>Bacteria</taxon>
        <taxon>Bacillati</taxon>
        <taxon>Actinomycetota</taxon>
        <taxon>Actinomycetes</taxon>
        <taxon>Kitasatosporales</taxon>
        <taxon>Streptomycetaceae</taxon>
        <taxon>Streptomyces</taxon>
    </lineage>
</organism>
<evidence type="ECO:0000313" key="3">
    <source>
        <dbReference type="Proteomes" id="UP000054804"/>
    </source>
</evidence>
<keyword evidence="3" id="KW-1185">Reference proteome</keyword>
<feature type="compositionally biased region" description="Basic and acidic residues" evidence="1">
    <location>
        <begin position="204"/>
        <end position="213"/>
    </location>
</feature>
<accession>A0A0W7X7U5</accession>
<dbReference type="Pfam" id="PF14265">
    <property type="entry name" value="DUF4355"/>
    <property type="match status" value="1"/>
</dbReference>
<dbReference type="Proteomes" id="UP000054804">
    <property type="component" value="Unassembled WGS sequence"/>
</dbReference>
<feature type="compositionally biased region" description="Low complexity" evidence="1">
    <location>
        <begin position="116"/>
        <end position="125"/>
    </location>
</feature>
<feature type="region of interest" description="Disordered" evidence="1">
    <location>
        <begin position="96"/>
        <end position="125"/>
    </location>
</feature>
<dbReference type="AlphaFoldDB" id="A0A0W7X7U5"/>
<evidence type="ECO:0000313" key="2">
    <source>
        <dbReference type="EMBL" id="KUF18875.1"/>
    </source>
</evidence>
<reference evidence="2 3" key="1">
    <citation type="submission" date="2015-12" db="EMBL/GenBank/DDBJ databases">
        <title>Draft genome sequence of Streptomyces silvensis ATCC 53525, a producer of novel hormone antagonists.</title>
        <authorList>
            <person name="Johnston C.W."/>
            <person name="Li Y."/>
            <person name="Magarvey N.A."/>
        </authorList>
    </citation>
    <scope>NUCLEOTIDE SEQUENCE [LARGE SCALE GENOMIC DNA]</scope>
    <source>
        <strain evidence="2 3">ATCC 53525</strain>
    </source>
</reference>
<feature type="region of interest" description="Disordered" evidence="1">
    <location>
        <begin position="171"/>
        <end position="213"/>
    </location>
</feature>
<dbReference type="OrthoDB" id="4570269at2"/>
<dbReference type="EMBL" id="LOCL01000029">
    <property type="protein sequence ID" value="KUF18875.1"/>
    <property type="molecule type" value="Genomic_DNA"/>
</dbReference>
<feature type="region of interest" description="Disordered" evidence="1">
    <location>
        <begin position="24"/>
        <end position="50"/>
    </location>
</feature>
<dbReference type="STRING" id="1765722.AT728_07525"/>
<feature type="compositionally biased region" description="Low complexity" evidence="1">
    <location>
        <begin position="171"/>
        <end position="182"/>
    </location>
</feature>
<sequence length="213" mass="22359">MPRRTLARHRALLTLAAQPWTLFEDDPGAGGGGGGGAPTVNEHGYPDATPVADMTAEHQAAYWRYHSKKWESTAKAGPDAAELERLRAADEELKTRKAADLNETERLQKERDDAAAEAATAKAEAASASRKALVLEIAADKGLTPAQAARLHGSTKEELEADADALKALFSSSTSGDSSAGTHRSGGSRGGDVGATKSVSTGAERFREKHGLK</sequence>
<dbReference type="InterPro" id="IPR025580">
    <property type="entry name" value="Gp46"/>
</dbReference>
<name>A0A0W7X7U5_9ACTN</name>
<gene>
    <name evidence="2" type="ORF">AT728_07525</name>
</gene>
<feature type="compositionally biased region" description="Basic and acidic residues" evidence="1">
    <location>
        <begin position="96"/>
        <end position="114"/>
    </location>
</feature>
<evidence type="ECO:0000256" key="1">
    <source>
        <dbReference type="SAM" id="MobiDB-lite"/>
    </source>
</evidence>
<evidence type="ECO:0008006" key="4">
    <source>
        <dbReference type="Google" id="ProtNLM"/>
    </source>
</evidence>
<proteinExistence type="predicted"/>
<comment type="caution">
    <text evidence="2">The sequence shown here is derived from an EMBL/GenBank/DDBJ whole genome shotgun (WGS) entry which is preliminary data.</text>
</comment>